<dbReference type="GO" id="GO:0008270">
    <property type="term" value="F:zinc ion binding"/>
    <property type="evidence" value="ECO:0007669"/>
    <property type="project" value="UniProtKB-KW"/>
</dbReference>
<dbReference type="Gene3D" id="2.120.10.30">
    <property type="entry name" value="TolB, C-terminal domain"/>
    <property type="match status" value="1"/>
</dbReference>
<dbReference type="InterPro" id="IPR001258">
    <property type="entry name" value="NHL_repeat"/>
</dbReference>
<dbReference type="CDD" id="cd05819">
    <property type="entry name" value="NHL"/>
    <property type="match status" value="1"/>
</dbReference>
<name>A0AAE3NV09_9BACT</name>
<evidence type="ECO:0000256" key="1">
    <source>
        <dbReference type="ARBA" id="ARBA00022737"/>
    </source>
</evidence>
<keyword evidence="1" id="KW-0677">Repeat</keyword>
<feature type="repeat" description="NHL" evidence="2">
    <location>
        <begin position="91"/>
        <end position="108"/>
    </location>
</feature>
<sequence length="281" mass="32019">MIIKNFYMLILLLLVSNISAQSLVFKYEFGNFNDANSFSFSAAGYFYVSDREKNEITKIDTIGNVPKIVGGYGWSESLFDNPIDVFTNVLNVYVSDYNNNRIQIFDKDLNFITEIINSDKIEFRFPTCSAASNQGDIFILDSDNKRILKLNRNGNLILTIGDIDAGKFQLSSPSKFCVDNNSNLYVINKNRLFVFDQFGNGLKIIDLNFTPENINSIFNTITILEKDKILLAKVDNNNEISFSGEMLSFDGLNDIKDGLVFNNKLYILTKRNIQVFDLINR</sequence>
<reference evidence="3" key="1">
    <citation type="submission" date="2023-03" db="EMBL/GenBank/DDBJ databases">
        <title>Stygiobacter electus gen. nov., sp. nov., facultatively anaerobic thermotolerant bacterium of the class Ignavibacteria from a well of Yessentuki mineral water deposit.</title>
        <authorList>
            <person name="Podosokorskaya O.A."/>
            <person name="Elcheninov A.G."/>
            <person name="Petrova N.F."/>
            <person name="Zavarzina D.G."/>
            <person name="Kublanov I.V."/>
            <person name="Merkel A.Y."/>
        </authorList>
    </citation>
    <scope>NUCLEOTIDE SEQUENCE</scope>
    <source>
        <strain evidence="3">09-Me</strain>
    </source>
</reference>
<proteinExistence type="predicted"/>
<protein>
    <submittedName>
        <fullName evidence="3">NHL repeat-containing protein</fullName>
    </submittedName>
</protein>
<dbReference type="PANTHER" id="PTHR24104:SF25">
    <property type="entry name" value="PROTEIN LIN-41"/>
    <property type="match status" value="1"/>
</dbReference>
<dbReference type="PROSITE" id="PS51125">
    <property type="entry name" value="NHL"/>
    <property type="match status" value="1"/>
</dbReference>
<dbReference type="AlphaFoldDB" id="A0AAE3NV09"/>
<dbReference type="InterPro" id="IPR050952">
    <property type="entry name" value="TRIM-NHL_E3_ligases"/>
</dbReference>
<dbReference type="Proteomes" id="UP001221302">
    <property type="component" value="Unassembled WGS sequence"/>
</dbReference>
<dbReference type="EMBL" id="JARGDL010000001">
    <property type="protein sequence ID" value="MDF1610566.1"/>
    <property type="molecule type" value="Genomic_DNA"/>
</dbReference>
<evidence type="ECO:0000313" key="3">
    <source>
        <dbReference type="EMBL" id="MDF1610566.1"/>
    </source>
</evidence>
<dbReference type="PANTHER" id="PTHR24104">
    <property type="entry name" value="E3 UBIQUITIN-PROTEIN LIGASE NHLRC1-RELATED"/>
    <property type="match status" value="1"/>
</dbReference>
<organism evidence="3 4">
    <name type="scientific">Stygiobacter electus</name>
    <dbReference type="NCBI Taxonomy" id="3032292"/>
    <lineage>
        <taxon>Bacteria</taxon>
        <taxon>Pseudomonadati</taxon>
        <taxon>Ignavibacteriota</taxon>
        <taxon>Ignavibacteria</taxon>
        <taxon>Ignavibacteriales</taxon>
        <taxon>Melioribacteraceae</taxon>
        <taxon>Stygiobacter</taxon>
    </lineage>
</organism>
<gene>
    <name evidence="3" type="ORF">P0M35_00250</name>
</gene>
<dbReference type="SUPFAM" id="SSF101898">
    <property type="entry name" value="NHL repeat"/>
    <property type="match status" value="1"/>
</dbReference>
<evidence type="ECO:0000256" key="2">
    <source>
        <dbReference type="PROSITE-ProRule" id="PRU00504"/>
    </source>
</evidence>
<dbReference type="InterPro" id="IPR011042">
    <property type="entry name" value="6-blade_b-propeller_TolB-like"/>
</dbReference>
<comment type="caution">
    <text evidence="3">The sequence shown here is derived from an EMBL/GenBank/DDBJ whole genome shotgun (WGS) entry which is preliminary data.</text>
</comment>
<keyword evidence="4" id="KW-1185">Reference proteome</keyword>
<dbReference type="RefSeq" id="WP_321534331.1">
    <property type="nucleotide sequence ID" value="NZ_JARGDL010000001.1"/>
</dbReference>
<evidence type="ECO:0000313" key="4">
    <source>
        <dbReference type="Proteomes" id="UP001221302"/>
    </source>
</evidence>
<accession>A0AAE3NV09</accession>